<evidence type="ECO:0000313" key="2">
    <source>
        <dbReference type="EMBL" id="ABL78271.1"/>
    </source>
</evidence>
<dbReference type="PANTHER" id="PTHR10202">
    <property type="entry name" value="PRESENILIN"/>
    <property type="match status" value="1"/>
</dbReference>
<evidence type="ECO:0000256" key="1">
    <source>
        <dbReference type="SAM" id="Phobius"/>
    </source>
</evidence>
<dbReference type="AlphaFoldDB" id="A1RYJ1"/>
<dbReference type="GO" id="GO:0016485">
    <property type="term" value="P:protein processing"/>
    <property type="evidence" value="ECO:0007669"/>
    <property type="project" value="InterPro"/>
</dbReference>
<keyword evidence="1" id="KW-0812">Transmembrane</keyword>
<dbReference type="GO" id="GO:0006509">
    <property type="term" value="P:membrane protein ectodomain proteolysis"/>
    <property type="evidence" value="ECO:0007669"/>
    <property type="project" value="TreeGrafter"/>
</dbReference>
<keyword evidence="3" id="KW-1185">Reference proteome</keyword>
<dbReference type="KEGG" id="tpe:Tpen_0870"/>
<dbReference type="GO" id="GO:0070765">
    <property type="term" value="C:gamma-secretase complex"/>
    <property type="evidence" value="ECO:0007669"/>
    <property type="project" value="TreeGrafter"/>
</dbReference>
<dbReference type="Proteomes" id="UP000000641">
    <property type="component" value="Chromosome"/>
</dbReference>
<keyword evidence="1" id="KW-0472">Membrane</keyword>
<feature type="transmembrane region" description="Helical" evidence="1">
    <location>
        <begin position="85"/>
        <end position="110"/>
    </location>
</feature>
<dbReference type="InterPro" id="IPR042524">
    <property type="entry name" value="Presenilin_C"/>
</dbReference>
<feature type="transmembrane region" description="Helical" evidence="1">
    <location>
        <begin position="12"/>
        <end position="36"/>
    </location>
</feature>
<proteinExistence type="predicted"/>
<organism evidence="2 3">
    <name type="scientific">Thermofilum pendens (strain DSM 2475 / Hrk 5)</name>
    <dbReference type="NCBI Taxonomy" id="368408"/>
    <lineage>
        <taxon>Archaea</taxon>
        <taxon>Thermoproteota</taxon>
        <taxon>Thermoprotei</taxon>
        <taxon>Thermofilales</taxon>
        <taxon>Thermofilaceae</taxon>
        <taxon>Thermofilum</taxon>
    </lineage>
</organism>
<dbReference type="EnsemblBacteria" id="ABL78271">
    <property type="protein sequence ID" value="ABL78271"/>
    <property type="gene ID" value="Tpen_0870"/>
</dbReference>
<reference evidence="3" key="1">
    <citation type="journal article" date="2008" name="J. Bacteriol.">
        <title>Genome sequence of Thermofilum pendens reveals an exceptional loss of biosynthetic pathways without genome reduction.</title>
        <authorList>
            <person name="Anderson I."/>
            <person name="Rodriguez J."/>
            <person name="Susanti D."/>
            <person name="Porat I."/>
            <person name="Reich C."/>
            <person name="Ulrich L.E."/>
            <person name="Elkins J.G."/>
            <person name="Mavromatis K."/>
            <person name="Lykidis A."/>
            <person name="Kim E."/>
            <person name="Thompson L.S."/>
            <person name="Nolan M."/>
            <person name="Land M."/>
            <person name="Copeland A."/>
            <person name="Lapidus A."/>
            <person name="Lucas S."/>
            <person name="Detter C."/>
            <person name="Zhulin I.B."/>
            <person name="Olsen G.J."/>
            <person name="Whitman W."/>
            <person name="Mukhopadhyay B."/>
            <person name="Bristow J."/>
            <person name="Kyrpides N."/>
        </authorList>
    </citation>
    <scope>NUCLEOTIDE SEQUENCE [LARGE SCALE GENOMIC DNA]</scope>
    <source>
        <strain evidence="3">DSM 2475 / Hrk 5</strain>
    </source>
</reference>
<feature type="transmembrane region" description="Helical" evidence="1">
    <location>
        <begin position="215"/>
        <end position="233"/>
    </location>
</feature>
<protein>
    <submittedName>
        <fullName evidence="2">Uncharacterized protein</fullName>
    </submittedName>
</protein>
<name>A1RYJ1_THEPD</name>
<evidence type="ECO:0000313" key="3">
    <source>
        <dbReference type="Proteomes" id="UP000000641"/>
    </source>
</evidence>
<sequence>MEENVREIGRSTVASMLAVAVVVSLLSAVWALVLVSSGITEVLGSPFVYEEGPRGAIVNSVLTLLLVLLGTGVLLAMIKLRKARFIPALTAFAVAFSFWGISELYFYAFSAFDQRILPIADATSILLAVTTGALILKPVNATLLNALLIAYGTMAGALLFATLPSWSVFGIAVVLAAYDLYSVFRGPLKKILESTIAQEQAPADKLHSPLRGSVVVIRGLALGMGDVLVYSMLSPAFLLYPRVSVERWILSNLALTAGLYATLEMLKRRRYMPALPLPVAFSVAAYLAYTLVSGT</sequence>
<dbReference type="Gene3D" id="1.10.472.100">
    <property type="entry name" value="Presenilin"/>
    <property type="match status" value="1"/>
</dbReference>
<dbReference type="eggNOG" id="arCOG04463">
    <property type="taxonomic scope" value="Archaea"/>
</dbReference>
<dbReference type="InterPro" id="IPR001108">
    <property type="entry name" value="Peptidase_A22A"/>
</dbReference>
<accession>A1RYJ1</accession>
<feature type="transmembrane region" description="Helical" evidence="1">
    <location>
        <begin position="56"/>
        <end position="78"/>
    </location>
</feature>
<dbReference type="GO" id="GO:0042500">
    <property type="term" value="F:aspartic endopeptidase activity, intramembrane cleaving"/>
    <property type="evidence" value="ECO:0007669"/>
    <property type="project" value="InterPro"/>
</dbReference>
<dbReference type="PANTHER" id="PTHR10202:SF13">
    <property type="entry name" value="PRESENILIN HOMOLOG"/>
    <property type="match status" value="1"/>
</dbReference>
<feature type="transmembrane region" description="Helical" evidence="1">
    <location>
        <begin position="275"/>
        <end position="292"/>
    </location>
</feature>
<keyword evidence="1" id="KW-1133">Transmembrane helix</keyword>
<feature type="transmembrane region" description="Helical" evidence="1">
    <location>
        <begin position="166"/>
        <end position="184"/>
    </location>
</feature>
<dbReference type="EMBL" id="CP000505">
    <property type="protein sequence ID" value="ABL78271.1"/>
    <property type="molecule type" value="Genomic_DNA"/>
</dbReference>
<gene>
    <name evidence="2" type="ordered locus">Tpen_0870</name>
</gene>
<dbReference type="HOGENOM" id="CLU_948702_0_0_2"/>